<keyword evidence="1" id="KW-0472">Membrane</keyword>
<gene>
    <name evidence="2" type="ORF">FJQ98_26385</name>
</gene>
<feature type="transmembrane region" description="Helical" evidence="1">
    <location>
        <begin position="179"/>
        <end position="198"/>
    </location>
</feature>
<proteinExistence type="predicted"/>
<dbReference type="EMBL" id="CP067341">
    <property type="protein sequence ID" value="QQP12548.1"/>
    <property type="molecule type" value="Genomic_DNA"/>
</dbReference>
<feature type="transmembrane region" description="Helical" evidence="1">
    <location>
        <begin position="44"/>
        <end position="65"/>
    </location>
</feature>
<keyword evidence="1" id="KW-0812">Transmembrane</keyword>
<feature type="transmembrane region" description="Helical" evidence="1">
    <location>
        <begin position="12"/>
        <end position="32"/>
    </location>
</feature>
<accession>A0ABX7ARF7</accession>
<name>A0ABX7ARF7_9BACI</name>
<evidence type="ECO:0000313" key="3">
    <source>
        <dbReference type="Proteomes" id="UP000596049"/>
    </source>
</evidence>
<evidence type="ECO:0000313" key="2">
    <source>
        <dbReference type="EMBL" id="QQP12548.1"/>
    </source>
</evidence>
<dbReference type="Proteomes" id="UP000596049">
    <property type="component" value="Chromosome"/>
</dbReference>
<keyword evidence="1" id="KW-1133">Transmembrane helix</keyword>
<reference evidence="2 3" key="1">
    <citation type="submission" date="2020-01" db="EMBL/GenBank/DDBJ databases">
        <authorList>
            <person name="Liu G."/>
            <person name="Liu B."/>
        </authorList>
    </citation>
    <scope>NUCLEOTIDE SEQUENCE [LARGE SCALE GENOMIC DNA]</scope>
    <source>
        <strain evidence="2 3">FJAT-51161</strain>
    </source>
</reference>
<dbReference type="RefSeq" id="WP_053595915.1">
    <property type="nucleotide sequence ID" value="NZ_CP067341.1"/>
</dbReference>
<keyword evidence="3" id="KW-1185">Reference proteome</keyword>
<feature type="transmembrane region" description="Helical" evidence="1">
    <location>
        <begin position="111"/>
        <end position="134"/>
    </location>
</feature>
<protein>
    <recommendedName>
        <fullName evidence="4">ABC transporter permease</fullName>
    </recommendedName>
</protein>
<sequence length="208" mass="23861">MVTKELTYLIYIIKVYWAFFLIPILTLLFILLEFQLGMNEMGEGTIVLLLFPLSILPIVALFSHIGSLEQKELLITLPLSHWQTGMIRPLILSVLVGLAFTLLVSEYINNAFFLSAFTSILFYFAIASFSISFFKHSGLGVLFSLFYLTFGMFTTGMGQGPFYLSQWYRPKAFTEVNDFIGWQLIAVIILYLGSVFLIKYRSKFNINY</sequence>
<evidence type="ECO:0000256" key="1">
    <source>
        <dbReference type="SAM" id="Phobius"/>
    </source>
</evidence>
<evidence type="ECO:0008006" key="4">
    <source>
        <dbReference type="Google" id="ProtNLM"/>
    </source>
</evidence>
<feature type="transmembrane region" description="Helical" evidence="1">
    <location>
        <begin position="86"/>
        <end position="105"/>
    </location>
</feature>
<organism evidence="2 3">
    <name type="scientific">Lysinibacillus agricola</name>
    <dbReference type="NCBI Taxonomy" id="2590012"/>
    <lineage>
        <taxon>Bacteria</taxon>
        <taxon>Bacillati</taxon>
        <taxon>Bacillota</taxon>
        <taxon>Bacilli</taxon>
        <taxon>Bacillales</taxon>
        <taxon>Bacillaceae</taxon>
        <taxon>Lysinibacillus</taxon>
    </lineage>
</organism>
<feature type="transmembrane region" description="Helical" evidence="1">
    <location>
        <begin position="141"/>
        <end position="159"/>
    </location>
</feature>